<dbReference type="PANTHER" id="PTHR48475:SF2">
    <property type="entry name" value="RIBONUCLEASE H"/>
    <property type="match status" value="1"/>
</dbReference>
<protein>
    <submittedName>
        <fullName evidence="4">Polynucleotidyl transferase- ribonuclease H-like superfamily protein</fullName>
    </submittedName>
</protein>
<dbReference type="Pfam" id="PF00078">
    <property type="entry name" value="RVT_1"/>
    <property type="match status" value="1"/>
</dbReference>
<evidence type="ECO:0000313" key="5">
    <source>
        <dbReference type="Proteomes" id="UP001153555"/>
    </source>
</evidence>
<dbReference type="Proteomes" id="UP001153555">
    <property type="component" value="Unassembled WGS sequence"/>
</dbReference>
<name>A0A9N7NA80_STRHE</name>
<evidence type="ECO:0000259" key="3">
    <source>
        <dbReference type="PROSITE" id="PS50879"/>
    </source>
</evidence>
<dbReference type="PANTHER" id="PTHR48475">
    <property type="entry name" value="RIBONUCLEASE H"/>
    <property type="match status" value="1"/>
</dbReference>
<keyword evidence="5" id="KW-1185">Reference proteome</keyword>
<dbReference type="CDD" id="cd01647">
    <property type="entry name" value="RT_LTR"/>
    <property type="match status" value="1"/>
</dbReference>
<feature type="domain" description="RNase H type-1" evidence="3">
    <location>
        <begin position="446"/>
        <end position="535"/>
    </location>
</feature>
<feature type="domain" description="Reverse transcriptase" evidence="2">
    <location>
        <begin position="1"/>
        <end position="225"/>
    </location>
</feature>
<dbReference type="CDD" id="cd09279">
    <property type="entry name" value="RNase_HI_like"/>
    <property type="match status" value="1"/>
</dbReference>
<dbReference type="OrthoDB" id="912714at2759"/>
<dbReference type="Gene3D" id="3.30.70.270">
    <property type="match status" value="2"/>
</dbReference>
<dbReference type="InterPro" id="IPR043128">
    <property type="entry name" value="Rev_trsase/Diguanyl_cyclase"/>
</dbReference>
<dbReference type="SUPFAM" id="SSF53098">
    <property type="entry name" value="Ribonuclease H-like"/>
    <property type="match status" value="1"/>
</dbReference>
<dbReference type="PROSITE" id="PS50878">
    <property type="entry name" value="RT_POL"/>
    <property type="match status" value="1"/>
</dbReference>
<feature type="compositionally biased region" description="Basic and acidic residues" evidence="1">
    <location>
        <begin position="67"/>
        <end position="85"/>
    </location>
</feature>
<dbReference type="Pfam" id="PF17919">
    <property type="entry name" value="RT_RNaseH_2"/>
    <property type="match status" value="1"/>
</dbReference>
<dbReference type="Pfam" id="PF13456">
    <property type="entry name" value="RVT_3"/>
    <property type="match status" value="1"/>
</dbReference>
<dbReference type="GO" id="GO:0004523">
    <property type="term" value="F:RNA-DNA hybrid ribonuclease activity"/>
    <property type="evidence" value="ECO:0007669"/>
    <property type="project" value="InterPro"/>
</dbReference>
<accession>A0A9N7NA80</accession>
<dbReference type="InterPro" id="IPR012337">
    <property type="entry name" value="RNaseH-like_sf"/>
</dbReference>
<dbReference type="SUPFAM" id="SSF56672">
    <property type="entry name" value="DNA/RNA polymerases"/>
    <property type="match status" value="1"/>
</dbReference>
<feature type="compositionally biased region" description="Basic residues" evidence="1">
    <location>
        <begin position="46"/>
        <end position="58"/>
    </location>
</feature>
<dbReference type="InterPro" id="IPR036397">
    <property type="entry name" value="RNaseH_sf"/>
</dbReference>
<dbReference type="InterPro" id="IPR041577">
    <property type="entry name" value="RT_RNaseH_2"/>
</dbReference>
<evidence type="ECO:0000259" key="2">
    <source>
        <dbReference type="PROSITE" id="PS50878"/>
    </source>
</evidence>
<evidence type="ECO:0000313" key="4">
    <source>
        <dbReference type="EMBL" id="CAA0824505.1"/>
    </source>
</evidence>
<reference evidence="4" key="1">
    <citation type="submission" date="2019-12" db="EMBL/GenBank/DDBJ databases">
        <authorList>
            <person name="Scholes J."/>
        </authorList>
    </citation>
    <scope>NUCLEOTIDE SEQUENCE</scope>
</reference>
<sequence>TTSHATSQPRSRASQPPPEQTTRRTDVGRNPPILPHEETAESQSGHSRRSLPHARHRIPSNPAQTDLRQHIERNRARQESSELETLRRRIAELESRQRAPEDPPRQASTSAQVYLEADSPLTPELTSKPVPGKVKVPQIGLYDGTSDPESHLATYQRLVNKMFATMIGHTMEVYADDMLVKSVHASDHISHLQDMFDILRSYSMVLNPKKCTFGVESGKFLGYMVSQRGIEANLAKIKAIQDLTPPTSIKGVQALTGRRAALNRFISKSMDRCKPFFEAIKKGKHFEWTKECQKALISIKETLASPSTLQKPRPEEMRFLYLGVSDSAVSAVLIREKGTLQSPVYYISKALQDAELRYPPMEKLAFALVIAARKLRPYFQEHSIMVRTSYPLRQILHRPETSGRMIKWAIELGQFDIHYQPRTTIKAKVLSDFIAEFTPAITSHDDNQPWVLYIDGSSTANRASAGIVLANPENRLFCHSGKFLFHATNNEAEYEALLSGLNLVESMNVKHLKVFSDSQLLVNQINGSYEVKEPR</sequence>
<dbReference type="Gene3D" id="3.10.20.370">
    <property type="match status" value="1"/>
</dbReference>
<feature type="region of interest" description="Disordered" evidence="1">
    <location>
        <begin position="1"/>
        <end position="85"/>
    </location>
</feature>
<dbReference type="InterPro" id="IPR002156">
    <property type="entry name" value="RNaseH_domain"/>
</dbReference>
<proteinExistence type="predicted"/>
<dbReference type="Gene3D" id="3.30.420.10">
    <property type="entry name" value="Ribonuclease H-like superfamily/Ribonuclease H"/>
    <property type="match status" value="1"/>
</dbReference>
<dbReference type="GO" id="GO:0016740">
    <property type="term" value="F:transferase activity"/>
    <property type="evidence" value="ECO:0007669"/>
    <property type="project" value="UniProtKB-KW"/>
</dbReference>
<dbReference type="PROSITE" id="PS50879">
    <property type="entry name" value="RNASE_H_1"/>
    <property type="match status" value="1"/>
</dbReference>
<keyword evidence="4" id="KW-0808">Transferase</keyword>
<evidence type="ECO:0000256" key="1">
    <source>
        <dbReference type="SAM" id="MobiDB-lite"/>
    </source>
</evidence>
<feature type="non-terminal residue" evidence="4">
    <location>
        <position position="1"/>
    </location>
</feature>
<dbReference type="InterPro" id="IPR000477">
    <property type="entry name" value="RT_dom"/>
</dbReference>
<feature type="region of interest" description="Disordered" evidence="1">
    <location>
        <begin position="93"/>
        <end position="112"/>
    </location>
</feature>
<feature type="compositionally biased region" description="Basic and acidic residues" evidence="1">
    <location>
        <begin position="93"/>
        <end position="104"/>
    </location>
</feature>
<dbReference type="GO" id="GO:0003676">
    <property type="term" value="F:nucleic acid binding"/>
    <property type="evidence" value="ECO:0007669"/>
    <property type="project" value="InterPro"/>
</dbReference>
<dbReference type="InterPro" id="IPR043502">
    <property type="entry name" value="DNA/RNA_pol_sf"/>
</dbReference>
<dbReference type="EMBL" id="CACSLK010024742">
    <property type="protein sequence ID" value="CAA0824505.1"/>
    <property type="molecule type" value="Genomic_DNA"/>
</dbReference>
<gene>
    <name evidence="4" type="ORF">SHERM_21446</name>
</gene>
<comment type="caution">
    <text evidence="4">The sequence shown here is derived from an EMBL/GenBank/DDBJ whole genome shotgun (WGS) entry which is preliminary data.</text>
</comment>
<feature type="non-terminal residue" evidence="4">
    <location>
        <position position="535"/>
    </location>
</feature>
<organism evidence="4 5">
    <name type="scientific">Striga hermonthica</name>
    <name type="common">Purple witchweed</name>
    <name type="synonym">Buchnera hermonthica</name>
    <dbReference type="NCBI Taxonomy" id="68872"/>
    <lineage>
        <taxon>Eukaryota</taxon>
        <taxon>Viridiplantae</taxon>
        <taxon>Streptophyta</taxon>
        <taxon>Embryophyta</taxon>
        <taxon>Tracheophyta</taxon>
        <taxon>Spermatophyta</taxon>
        <taxon>Magnoliopsida</taxon>
        <taxon>eudicotyledons</taxon>
        <taxon>Gunneridae</taxon>
        <taxon>Pentapetalae</taxon>
        <taxon>asterids</taxon>
        <taxon>lamiids</taxon>
        <taxon>Lamiales</taxon>
        <taxon>Orobanchaceae</taxon>
        <taxon>Buchnereae</taxon>
        <taxon>Striga</taxon>
    </lineage>
</organism>
<dbReference type="AlphaFoldDB" id="A0A9N7NA80"/>